<keyword evidence="2" id="KW-1185">Reference proteome</keyword>
<feature type="transmembrane region" description="Helical" evidence="1">
    <location>
        <begin position="101"/>
        <end position="118"/>
    </location>
</feature>
<evidence type="ECO:0000313" key="3">
    <source>
        <dbReference type="RefSeq" id="XP_006812792.1"/>
    </source>
</evidence>
<keyword evidence="1" id="KW-0472">Membrane</keyword>
<protein>
    <submittedName>
        <fullName evidence="3">Gamma-aminobutyric acid receptor subunit alpha-5-like</fullName>
    </submittedName>
</protein>
<keyword evidence="1" id="KW-1133">Transmembrane helix</keyword>
<proteinExistence type="predicted"/>
<reference evidence="3" key="1">
    <citation type="submission" date="2025-08" db="UniProtKB">
        <authorList>
            <consortium name="RefSeq"/>
        </authorList>
    </citation>
    <scope>IDENTIFICATION</scope>
    <source>
        <tissue evidence="3">Testes</tissue>
    </source>
</reference>
<dbReference type="Gene3D" id="1.20.58.390">
    <property type="entry name" value="Neurotransmitter-gated ion-channel transmembrane domain"/>
    <property type="match status" value="1"/>
</dbReference>
<dbReference type="InterPro" id="IPR038050">
    <property type="entry name" value="Neuro_actylchol_rec"/>
</dbReference>
<dbReference type="RefSeq" id="XP_006812792.1">
    <property type="nucleotide sequence ID" value="XM_006812729.1"/>
</dbReference>
<organism evidence="2 3">
    <name type="scientific">Saccoglossus kowalevskii</name>
    <name type="common">Acorn worm</name>
    <dbReference type="NCBI Taxonomy" id="10224"/>
    <lineage>
        <taxon>Eukaryota</taxon>
        <taxon>Metazoa</taxon>
        <taxon>Hemichordata</taxon>
        <taxon>Enteropneusta</taxon>
        <taxon>Harrimaniidae</taxon>
        <taxon>Saccoglossus</taxon>
    </lineage>
</organism>
<dbReference type="GeneID" id="102809740"/>
<evidence type="ECO:0000313" key="2">
    <source>
        <dbReference type="Proteomes" id="UP000694865"/>
    </source>
</evidence>
<dbReference type="InterPro" id="IPR036719">
    <property type="entry name" value="Neuro-gated_channel_TM_sf"/>
</dbReference>
<evidence type="ECO:0000256" key="1">
    <source>
        <dbReference type="SAM" id="Phobius"/>
    </source>
</evidence>
<accession>A0ABM0LYF1</accession>
<dbReference type="SUPFAM" id="SSF90112">
    <property type="entry name" value="Neurotransmitter-gated ion-channel transmembrane pore"/>
    <property type="match status" value="1"/>
</dbReference>
<sequence length="124" mass="14128">MFVFSALLEFALVNYIYLLDIRVRPSKQTGTKSVYATTEPSSMDVSNNSFVPGEYKPKTDIFAVKYDSSSAATKNGIANNAGETFKPYVQYAQRIDRISRVVFPLLFTFFNVLFWSIYLHEPTN</sequence>
<keyword evidence="1" id="KW-0812">Transmembrane</keyword>
<gene>
    <name evidence="3" type="primary">LOC102809740</name>
</gene>
<dbReference type="Proteomes" id="UP000694865">
    <property type="component" value="Unplaced"/>
</dbReference>
<name>A0ABM0LYF1_SACKO</name>